<keyword evidence="4" id="KW-1185">Reference proteome</keyword>
<evidence type="ECO:0000313" key="3">
    <source>
        <dbReference type="EMBL" id="KAH7111333.1"/>
    </source>
</evidence>
<feature type="region of interest" description="Disordered" evidence="1">
    <location>
        <begin position="1"/>
        <end position="24"/>
    </location>
</feature>
<name>A0A9P9I807_9PLEO</name>
<feature type="domain" description="DRBM" evidence="2">
    <location>
        <begin position="224"/>
        <end position="285"/>
    </location>
</feature>
<dbReference type="CDD" id="cd00048">
    <property type="entry name" value="DSRM_SF"/>
    <property type="match status" value="1"/>
</dbReference>
<feature type="region of interest" description="Disordered" evidence="1">
    <location>
        <begin position="159"/>
        <end position="214"/>
    </location>
</feature>
<dbReference type="AlphaFoldDB" id="A0A9P9I807"/>
<evidence type="ECO:0000259" key="2">
    <source>
        <dbReference type="SMART" id="SM00358"/>
    </source>
</evidence>
<proteinExistence type="predicted"/>
<dbReference type="EMBL" id="JAGMWT010000024">
    <property type="protein sequence ID" value="KAH7111333.1"/>
    <property type="molecule type" value="Genomic_DNA"/>
</dbReference>
<protein>
    <recommendedName>
        <fullName evidence="2">DRBM domain-containing protein</fullName>
    </recommendedName>
</protein>
<comment type="caution">
    <text evidence="3">The sequence shown here is derived from an EMBL/GenBank/DDBJ whole genome shotgun (WGS) entry which is preliminary data.</text>
</comment>
<dbReference type="SMART" id="SM00358">
    <property type="entry name" value="DSRM"/>
    <property type="match status" value="1"/>
</dbReference>
<reference evidence="3" key="1">
    <citation type="journal article" date="2021" name="Nat. Commun.">
        <title>Genetic determinants of endophytism in the Arabidopsis root mycobiome.</title>
        <authorList>
            <person name="Mesny F."/>
            <person name="Miyauchi S."/>
            <person name="Thiergart T."/>
            <person name="Pickel B."/>
            <person name="Atanasova L."/>
            <person name="Karlsson M."/>
            <person name="Huettel B."/>
            <person name="Barry K.W."/>
            <person name="Haridas S."/>
            <person name="Chen C."/>
            <person name="Bauer D."/>
            <person name="Andreopoulos W."/>
            <person name="Pangilinan J."/>
            <person name="LaButti K."/>
            <person name="Riley R."/>
            <person name="Lipzen A."/>
            <person name="Clum A."/>
            <person name="Drula E."/>
            <person name="Henrissat B."/>
            <person name="Kohler A."/>
            <person name="Grigoriev I.V."/>
            <person name="Martin F.M."/>
            <person name="Hacquard S."/>
        </authorList>
    </citation>
    <scope>NUCLEOTIDE SEQUENCE</scope>
    <source>
        <strain evidence="3">MPI-CAGE-CH-0243</strain>
    </source>
</reference>
<accession>A0A9P9I807</accession>
<feature type="compositionally biased region" description="Polar residues" evidence="1">
    <location>
        <begin position="175"/>
        <end position="184"/>
    </location>
</feature>
<dbReference type="OrthoDB" id="3767426at2759"/>
<gene>
    <name evidence="3" type="ORF">B0J11DRAFT_619918</name>
</gene>
<evidence type="ECO:0000256" key="1">
    <source>
        <dbReference type="SAM" id="MobiDB-lite"/>
    </source>
</evidence>
<sequence length="289" mass="32252">MLPKLKRPAMLKRSPRRSEDTPPLEQAFEGVSLLNSTPDIEMLDMGLFINDFDLWFAKAIVQFHLAMAIQKEHLGHATVNPKTKVVHDVIEQVEARYWRGPSQDMGGNVDFYPGSELFGRIKAARATKDDKTLQTFLDQLSSEILSSCRRLRNEKVAELDTDTPFSPDHIYRAPTPSSTASTDLSSEDSREATDNSTKAESSLQENGVQSTTLSVPGNLPIPRYTSLLHEYADCSGEKLEYKKEWVSFDVWRCEAIFNGISGVGESHSFKLAKHIASQNLCQSLGITGE</sequence>
<feature type="compositionally biased region" description="Basic residues" evidence="1">
    <location>
        <begin position="1"/>
        <end position="15"/>
    </location>
</feature>
<dbReference type="SUPFAM" id="SSF54768">
    <property type="entry name" value="dsRNA-binding domain-like"/>
    <property type="match status" value="1"/>
</dbReference>
<dbReference type="Proteomes" id="UP000700596">
    <property type="component" value="Unassembled WGS sequence"/>
</dbReference>
<organism evidence="3 4">
    <name type="scientific">Dendryphion nanum</name>
    <dbReference type="NCBI Taxonomy" id="256645"/>
    <lineage>
        <taxon>Eukaryota</taxon>
        <taxon>Fungi</taxon>
        <taxon>Dikarya</taxon>
        <taxon>Ascomycota</taxon>
        <taxon>Pezizomycotina</taxon>
        <taxon>Dothideomycetes</taxon>
        <taxon>Pleosporomycetidae</taxon>
        <taxon>Pleosporales</taxon>
        <taxon>Torulaceae</taxon>
        <taxon>Dendryphion</taxon>
    </lineage>
</organism>
<feature type="compositionally biased region" description="Polar residues" evidence="1">
    <location>
        <begin position="194"/>
        <end position="214"/>
    </location>
</feature>
<dbReference type="InterPro" id="IPR014720">
    <property type="entry name" value="dsRBD_dom"/>
</dbReference>
<evidence type="ECO:0000313" key="4">
    <source>
        <dbReference type="Proteomes" id="UP000700596"/>
    </source>
</evidence>